<evidence type="ECO:0000313" key="2">
    <source>
        <dbReference type="Proteomes" id="UP001291623"/>
    </source>
</evidence>
<proteinExistence type="predicted"/>
<protein>
    <submittedName>
        <fullName evidence="1">Uncharacterized protein</fullName>
    </submittedName>
</protein>
<gene>
    <name evidence="1" type="ORF">RND71_013845</name>
</gene>
<name>A0AAE1VN56_9SOLA</name>
<dbReference type="AlphaFoldDB" id="A0AAE1VN56"/>
<evidence type="ECO:0000313" key="1">
    <source>
        <dbReference type="EMBL" id="KAK4365965.1"/>
    </source>
</evidence>
<dbReference type="EMBL" id="JAVYJV010000007">
    <property type="protein sequence ID" value="KAK4365965.1"/>
    <property type="molecule type" value="Genomic_DNA"/>
</dbReference>
<keyword evidence="2" id="KW-1185">Reference proteome</keyword>
<sequence length="160" mass="17750">MLSRAVVVMNQLDKNSSKSRDAMVFGSGLPLLLSSLYAQLRLRRVTKIQSSSSHLSTGFYLPPMVLVLYVLQSCISGPDRESQRLVFDWLTSCGVSGEDPSLEVSLFFFTTAFLDPERSSRARVFLIFSTTLLPHSDALVEDLVPFEDEDPKAGVDVDDL</sequence>
<reference evidence="1" key="1">
    <citation type="submission" date="2023-12" db="EMBL/GenBank/DDBJ databases">
        <title>Genome assembly of Anisodus tanguticus.</title>
        <authorList>
            <person name="Wang Y.-J."/>
        </authorList>
    </citation>
    <scope>NUCLEOTIDE SEQUENCE</scope>
    <source>
        <strain evidence="1">KB-2021</strain>
        <tissue evidence="1">Leaf</tissue>
    </source>
</reference>
<comment type="caution">
    <text evidence="1">The sequence shown here is derived from an EMBL/GenBank/DDBJ whole genome shotgun (WGS) entry which is preliminary data.</text>
</comment>
<dbReference type="Proteomes" id="UP001291623">
    <property type="component" value="Unassembled WGS sequence"/>
</dbReference>
<accession>A0AAE1VN56</accession>
<organism evidence="1 2">
    <name type="scientific">Anisodus tanguticus</name>
    <dbReference type="NCBI Taxonomy" id="243964"/>
    <lineage>
        <taxon>Eukaryota</taxon>
        <taxon>Viridiplantae</taxon>
        <taxon>Streptophyta</taxon>
        <taxon>Embryophyta</taxon>
        <taxon>Tracheophyta</taxon>
        <taxon>Spermatophyta</taxon>
        <taxon>Magnoliopsida</taxon>
        <taxon>eudicotyledons</taxon>
        <taxon>Gunneridae</taxon>
        <taxon>Pentapetalae</taxon>
        <taxon>asterids</taxon>
        <taxon>lamiids</taxon>
        <taxon>Solanales</taxon>
        <taxon>Solanaceae</taxon>
        <taxon>Solanoideae</taxon>
        <taxon>Hyoscyameae</taxon>
        <taxon>Anisodus</taxon>
    </lineage>
</organism>